<reference evidence="7 8" key="1">
    <citation type="submission" date="2024-10" db="EMBL/GenBank/DDBJ databases">
        <title>Updated reference genomes for cyclostephanoid diatoms.</title>
        <authorList>
            <person name="Roberts W.R."/>
            <person name="Alverson A.J."/>
        </authorList>
    </citation>
    <scope>NUCLEOTIDE SEQUENCE [LARGE SCALE GENOMIC DNA]</scope>
    <source>
        <strain evidence="7 8">AJA276-08</strain>
    </source>
</reference>
<keyword evidence="3" id="KW-1015">Disulfide bond</keyword>
<dbReference type="Pfam" id="PF00089">
    <property type="entry name" value="Trypsin"/>
    <property type="match status" value="1"/>
</dbReference>
<dbReference type="AlphaFoldDB" id="A0ABD3QRR0"/>
<comment type="similarity">
    <text evidence="1">Belongs to the peptidase S1 family.</text>
</comment>
<dbReference type="InterPro" id="IPR009003">
    <property type="entry name" value="Peptidase_S1_PA"/>
</dbReference>
<sequence>MKHCRLALLSVLAGCADAQVNIGQNDELARIIGGSEAVEDRHSYAVFLLGSDGYICGGSLIARDVVLTAAHCMDATDNGEAFVGYHNVMYDVDGEVFVAREVMPHPNFNPMFMKFNYFDYDIMLVFLDGASTANDVVTVKLNSDPSLPTVGQSLTVMGWGDTDARPGLDFQVTSDVLLSVDVIAISNEECEASEGYDDYGLYFSYNGKITDNMLCAEADGKDSCQGDSGGPLVIKGDDGSADVQVGVVSWAEGCAAAGFPGVYARVSQVYDWIRSEVCKGSAYASEAGFDCSIDNDDDWSSTPPIIQPTSPPILAPTGEISTNDNSCTICPNGATAGDEYAPFAATGDPTTCAELIDAAKSPVHVDCMKQQGHIAVLL</sequence>
<dbReference type="InterPro" id="IPR018114">
    <property type="entry name" value="TRYPSIN_HIS"/>
</dbReference>
<dbReference type="CDD" id="cd00190">
    <property type="entry name" value="Tryp_SPc"/>
    <property type="match status" value="1"/>
</dbReference>
<dbReference type="GO" id="GO:0006508">
    <property type="term" value="P:proteolysis"/>
    <property type="evidence" value="ECO:0007669"/>
    <property type="project" value="UniProtKB-KW"/>
</dbReference>
<evidence type="ECO:0000256" key="4">
    <source>
        <dbReference type="RuleBase" id="RU363034"/>
    </source>
</evidence>
<dbReference type="SMART" id="SM00020">
    <property type="entry name" value="Tryp_SPc"/>
    <property type="match status" value="1"/>
</dbReference>
<feature type="signal peptide" evidence="5">
    <location>
        <begin position="1"/>
        <end position="18"/>
    </location>
</feature>
<gene>
    <name evidence="7" type="ORF">ACHAW5_005831</name>
</gene>
<evidence type="ECO:0000313" key="8">
    <source>
        <dbReference type="Proteomes" id="UP001530315"/>
    </source>
</evidence>
<keyword evidence="8" id="KW-1185">Reference proteome</keyword>
<dbReference type="GO" id="GO:0008236">
    <property type="term" value="F:serine-type peptidase activity"/>
    <property type="evidence" value="ECO:0007669"/>
    <property type="project" value="UniProtKB-KW"/>
</dbReference>
<keyword evidence="2" id="KW-0843">Virulence</keyword>
<keyword evidence="4" id="KW-0645">Protease</keyword>
<evidence type="ECO:0000256" key="1">
    <source>
        <dbReference type="ARBA" id="ARBA00007664"/>
    </source>
</evidence>
<feature type="chain" id="PRO_5044880315" description="Peptidase S1 domain-containing protein" evidence="5">
    <location>
        <begin position="19"/>
        <end position="378"/>
    </location>
</feature>
<dbReference type="InterPro" id="IPR001254">
    <property type="entry name" value="Trypsin_dom"/>
</dbReference>
<dbReference type="PROSITE" id="PS50240">
    <property type="entry name" value="TRYPSIN_DOM"/>
    <property type="match status" value="1"/>
</dbReference>
<name>A0ABD3QRR0_9STRA</name>
<keyword evidence="5" id="KW-0732">Signal</keyword>
<protein>
    <recommendedName>
        <fullName evidence="6">Peptidase S1 domain-containing protein</fullName>
    </recommendedName>
</protein>
<dbReference type="PANTHER" id="PTHR24276">
    <property type="entry name" value="POLYSERASE-RELATED"/>
    <property type="match status" value="1"/>
</dbReference>
<proteinExistence type="inferred from homology"/>
<comment type="caution">
    <text evidence="7">The sequence shown here is derived from an EMBL/GenBank/DDBJ whole genome shotgun (WGS) entry which is preliminary data.</text>
</comment>
<organism evidence="7 8">
    <name type="scientific">Stephanodiscus triporus</name>
    <dbReference type="NCBI Taxonomy" id="2934178"/>
    <lineage>
        <taxon>Eukaryota</taxon>
        <taxon>Sar</taxon>
        <taxon>Stramenopiles</taxon>
        <taxon>Ochrophyta</taxon>
        <taxon>Bacillariophyta</taxon>
        <taxon>Coscinodiscophyceae</taxon>
        <taxon>Thalassiosirophycidae</taxon>
        <taxon>Stephanodiscales</taxon>
        <taxon>Stephanodiscaceae</taxon>
        <taxon>Stephanodiscus</taxon>
    </lineage>
</organism>
<dbReference type="PROSITE" id="PS00135">
    <property type="entry name" value="TRYPSIN_SER"/>
    <property type="match status" value="1"/>
</dbReference>
<evidence type="ECO:0000259" key="6">
    <source>
        <dbReference type="PROSITE" id="PS50240"/>
    </source>
</evidence>
<evidence type="ECO:0000313" key="7">
    <source>
        <dbReference type="EMBL" id="KAL3801731.1"/>
    </source>
</evidence>
<feature type="domain" description="Peptidase S1" evidence="6">
    <location>
        <begin position="31"/>
        <end position="278"/>
    </location>
</feature>
<dbReference type="InterPro" id="IPR050430">
    <property type="entry name" value="Peptidase_S1"/>
</dbReference>
<keyword evidence="4" id="KW-0378">Hydrolase</keyword>
<evidence type="ECO:0000256" key="5">
    <source>
        <dbReference type="SAM" id="SignalP"/>
    </source>
</evidence>
<dbReference type="InterPro" id="IPR043504">
    <property type="entry name" value="Peptidase_S1_PA_chymotrypsin"/>
</dbReference>
<accession>A0ABD3QRR0</accession>
<evidence type="ECO:0000256" key="2">
    <source>
        <dbReference type="ARBA" id="ARBA00023026"/>
    </source>
</evidence>
<dbReference type="InterPro" id="IPR033116">
    <property type="entry name" value="TRYPSIN_SER"/>
</dbReference>
<dbReference type="PRINTS" id="PR00722">
    <property type="entry name" value="CHYMOTRYPSIN"/>
</dbReference>
<dbReference type="SUPFAM" id="SSF50494">
    <property type="entry name" value="Trypsin-like serine proteases"/>
    <property type="match status" value="1"/>
</dbReference>
<dbReference type="PANTHER" id="PTHR24276:SF91">
    <property type="entry name" value="AT26814P-RELATED"/>
    <property type="match status" value="1"/>
</dbReference>
<dbReference type="FunFam" id="2.40.10.10:FF:000002">
    <property type="entry name" value="Transmembrane protease serine"/>
    <property type="match status" value="1"/>
</dbReference>
<evidence type="ECO:0000256" key="3">
    <source>
        <dbReference type="ARBA" id="ARBA00023157"/>
    </source>
</evidence>
<dbReference type="Proteomes" id="UP001530315">
    <property type="component" value="Unassembled WGS sequence"/>
</dbReference>
<dbReference type="EMBL" id="JALLAZ020000175">
    <property type="protein sequence ID" value="KAL3801731.1"/>
    <property type="molecule type" value="Genomic_DNA"/>
</dbReference>
<dbReference type="InterPro" id="IPR001314">
    <property type="entry name" value="Peptidase_S1A"/>
</dbReference>
<keyword evidence="4" id="KW-0720">Serine protease</keyword>
<dbReference type="PROSITE" id="PS00134">
    <property type="entry name" value="TRYPSIN_HIS"/>
    <property type="match status" value="1"/>
</dbReference>
<dbReference type="Gene3D" id="2.40.10.10">
    <property type="entry name" value="Trypsin-like serine proteases"/>
    <property type="match status" value="1"/>
</dbReference>